<evidence type="ECO:0000313" key="2">
    <source>
        <dbReference type="Proteomes" id="UP001476798"/>
    </source>
</evidence>
<name>A0ABV0PMZ0_9TELE</name>
<keyword evidence="2" id="KW-1185">Reference proteome</keyword>
<dbReference type="Proteomes" id="UP001476798">
    <property type="component" value="Unassembled WGS sequence"/>
</dbReference>
<proteinExistence type="predicted"/>
<accession>A0ABV0PMZ0</accession>
<feature type="non-terminal residue" evidence="1">
    <location>
        <position position="1"/>
    </location>
</feature>
<reference evidence="1 2" key="1">
    <citation type="submission" date="2021-06" db="EMBL/GenBank/DDBJ databases">
        <authorList>
            <person name="Palmer J.M."/>
        </authorList>
    </citation>
    <scope>NUCLEOTIDE SEQUENCE [LARGE SCALE GENOMIC DNA]</scope>
    <source>
        <strain evidence="1 2">GA_2019</strain>
        <tissue evidence="1">Muscle</tissue>
    </source>
</reference>
<organism evidence="1 2">
    <name type="scientific">Goodea atripinnis</name>
    <dbReference type="NCBI Taxonomy" id="208336"/>
    <lineage>
        <taxon>Eukaryota</taxon>
        <taxon>Metazoa</taxon>
        <taxon>Chordata</taxon>
        <taxon>Craniata</taxon>
        <taxon>Vertebrata</taxon>
        <taxon>Euteleostomi</taxon>
        <taxon>Actinopterygii</taxon>
        <taxon>Neopterygii</taxon>
        <taxon>Teleostei</taxon>
        <taxon>Neoteleostei</taxon>
        <taxon>Acanthomorphata</taxon>
        <taxon>Ovalentaria</taxon>
        <taxon>Atherinomorphae</taxon>
        <taxon>Cyprinodontiformes</taxon>
        <taxon>Goodeidae</taxon>
        <taxon>Goodea</taxon>
    </lineage>
</organism>
<comment type="caution">
    <text evidence="1">The sequence shown here is derived from an EMBL/GenBank/DDBJ whole genome shotgun (WGS) entry which is preliminary data.</text>
</comment>
<gene>
    <name evidence="1" type="ORF">GOODEAATRI_012152</name>
</gene>
<evidence type="ECO:0000313" key="1">
    <source>
        <dbReference type="EMBL" id="MEQ2184839.1"/>
    </source>
</evidence>
<sequence length="129" mass="14651">FFRLSGPDPKQRISFPEKRRSPLLSCIVSPLICDAVRPLPPSLWTNVSAPAGQSLRGFISHALTFSKVLKIPTESIHTVDESAGLEEEKRFQSRKRKEEIEESFAWTFSIPVYHFLATHRPISDLSVEM</sequence>
<dbReference type="EMBL" id="JAHRIO010080732">
    <property type="protein sequence ID" value="MEQ2184839.1"/>
    <property type="molecule type" value="Genomic_DNA"/>
</dbReference>
<protein>
    <submittedName>
        <fullName evidence="1">Uncharacterized protein</fullName>
    </submittedName>
</protein>